<dbReference type="Proteomes" id="UP000807115">
    <property type="component" value="Chromosome 4"/>
</dbReference>
<name>A0A921R3R5_SORBI</name>
<reference evidence="1" key="1">
    <citation type="journal article" date="2019" name="BMC Genomics">
        <title>A new reference genome for Sorghum bicolor reveals high levels of sequence similarity between sweet and grain genotypes: implications for the genetics of sugar metabolism.</title>
        <authorList>
            <person name="Cooper E.A."/>
            <person name="Brenton Z.W."/>
            <person name="Flinn B.S."/>
            <person name="Jenkins J."/>
            <person name="Shu S."/>
            <person name="Flowers D."/>
            <person name="Luo F."/>
            <person name="Wang Y."/>
            <person name="Xia P."/>
            <person name="Barry K."/>
            <person name="Daum C."/>
            <person name="Lipzen A."/>
            <person name="Yoshinaga Y."/>
            <person name="Schmutz J."/>
            <person name="Saski C."/>
            <person name="Vermerris W."/>
            <person name="Kresovich S."/>
        </authorList>
    </citation>
    <scope>NUCLEOTIDE SEQUENCE</scope>
</reference>
<organism evidence="1 2">
    <name type="scientific">Sorghum bicolor</name>
    <name type="common">Sorghum</name>
    <name type="synonym">Sorghum vulgare</name>
    <dbReference type="NCBI Taxonomy" id="4558"/>
    <lineage>
        <taxon>Eukaryota</taxon>
        <taxon>Viridiplantae</taxon>
        <taxon>Streptophyta</taxon>
        <taxon>Embryophyta</taxon>
        <taxon>Tracheophyta</taxon>
        <taxon>Spermatophyta</taxon>
        <taxon>Magnoliopsida</taxon>
        <taxon>Liliopsida</taxon>
        <taxon>Poales</taxon>
        <taxon>Poaceae</taxon>
        <taxon>PACMAD clade</taxon>
        <taxon>Panicoideae</taxon>
        <taxon>Andropogonodae</taxon>
        <taxon>Andropogoneae</taxon>
        <taxon>Sorghinae</taxon>
        <taxon>Sorghum</taxon>
    </lineage>
</organism>
<comment type="caution">
    <text evidence="1">The sequence shown here is derived from an EMBL/GenBank/DDBJ whole genome shotgun (WGS) entry which is preliminary data.</text>
</comment>
<proteinExistence type="predicted"/>
<evidence type="ECO:0000313" key="2">
    <source>
        <dbReference type="Proteomes" id="UP000807115"/>
    </source>
</evidence>
<protein>
    <submittedName>
        <fullName evidence="1">Uncharacterized protein</fullName>
    </submittedName>
</protein>
<dbReference type="AlphaFoldDB" id="A0A921R3R5"/>
<reference evidence="1" key="2">
    <citation type="submission" date="2020-10" db="EMBL/GenBank/DDBJ databases">
        <authorList>
            <person name="Cooper E.A."/>
            <person name="Brenton Z.W."/>
            <person name="Flinn B.S."/>
            <person name="Jenkins J."/>
            <person name="Shu S."/>
            <person name="Flowers D."/>
            <person name="Luo F."/>
            <person name="Wang Y."/>
            <person name="Xia P."/>
            <person name="Barry K."/>
            <person name="Daum C."/>
            <person name="Lipzen A."/>
            <person name="Yoshinaga Y."/>
            <person name="Schmutz J."/>
            <person name="Saski C."/>
            <person name="Vermerris W."/>
            <person name="Kresovich S."/>
        </authorList>
    </citation>
    <scope>NUCLEOTIDE SEQUENCE</scope>
</reference>
<gene>
    <name evidence="1" type="ORF">BDA96_04G141300</name>
</gene>
<sequence length="46" mass="5296">MNTCSSHATARFLLREPAANWHVHRSCCSPGQIPYLYIRSPTNRHD</sequence>
<evidence type="ECO:0000313" key="1">
    <source>
        <dbReference type="EMBL" id="KAG0532849.1"/>
    </source>
</evidence>
<dbReference type="EMBL" id="CM027683">
    <property type="protein sequence ID" value="KAG0532849.1"/>
    <property type="molecule type" value="Genomic_DNA"/>
</dbReference>
<accession>A0A921R3R5</accession>